<accession>A0A4S8K0T2</accession>
<dbReference type="Pfam" id="PF07839">
    <property type="entry name" value="CaM_binding"/>
    <property type="match status" value="1"/>
</dbReference>
<dbReference type="PANTHER" id="PTHR33349">
    <property type="entry name" value="EMB|CAB62594.1"/>
    <property type="match status" value="1"/>
</dbReference>
<evidence type="ECO:0000259" key="2">
    <source>
        <dbReference type="SMART" id="SM01054"/>
    </source>
</evidence>
<feature type="region of interest" description="Disordered" evidence="1">
    <location>
        <begin position="601"/>
        <end position="646"/>
    </location>
</feature>
<feature type="region of interest" description="Disordered" evidence="1">
    <location>
        <begin position="216"/>
        <end position="237"/>
    </location>
</feature>
<organism evidence="3 4">
    <name type="scientific">Musa balbisiana</name>
    <name type="common">Banana</name>
    <dbReference type="NCBI Taxonomy" id="52838"/>
    <lineage>
        <taxon>Eukaryota</taxon>
        <taxon>Viridiplantae</taxon>
        <taxon>Streptophyta</taxon>
        <taxon>Embryophyta</taxon>
        <taxon>Tracheophyta</taxon>
        <taxon>Spermatophyta</taxon>
        <taxon>Magnoliopsida</taxon>
        <taxon>Liliopsida</taxon>
        <taxon>Zingiberales</taxon>
        <taxon>Musaceae</taxon>
        <taxon>Musa</taxon>
    </lineage>
</organism>
<comment type="caution">
    <text evidence="3">The sequence shown here is derived from an EMBL/GenBank/DDBJ whole genome shotgun (WGS) entry which is preliminary data.</text>
</comment>
<gene>
    <name evidence="3" type="ORF">C4D60_Mb08t02490</name>
</gene>
<dbReference type="EMBL" id="PYDT01000002">
    <property type="protein sequence ID" value="THU68304.1"/>
    <property type="molecule type" value="Genomic_DNA"/>
</dbReference>
<keyword evidence="4" id="KW-1185">Reference proteome</keyword>
<name>A0A4S8K0T2_MUSBA</name>
<dbReference type="AlphaFoldDB" id="A0A4S8K0T2"/>
<feature type="region of interest" description="Disordered" evidence="1">
    <location>
        <begin position="153"/>
        <end position="187"/>
    </location>
</feature>
<dbReference type="InterPro" id="IPR012417">
    <property type="entry name" value="CaM-bd_dom_pln"/>
</dbReference>
<evidence type="ECO:0000256" key="1">
    <source>
        <dbReference type="SAM" id="MobiDB-lite"/>
    </source>
</evidence>
<feature type="compositionally biased region" description="Polar residues" evidence="1">
    <location>
        <begin position="162"/>
        <end position="179"/>
    </location>
</feature>
<feature type="compositionally biased region" description="Basic and acidic residues" evidence="1">
    <location>
        <begin position="608"/>
        <end position="636"/>
    </location>
</feature>
<reference evidence="3 4" key="1">
    <citation type="journal article" date="2019" name="Nat. Plants">
        <title>Genome sequencing of Musa balbisiana reveals subgenome evolution and function divergence in polyploid bananas.</title>
        <authorList>
            <person name="Yao X."/>
        </authorList>
    </citation>
    <scope>NUCLEOTIDE SEQUENCE [LARGE SCALE GENOMIC DNA]</scope>
    <source>
        <strain evidence="4">cv. DH-PKW</strain>
        <tissue evidence="3">Leaves</tissue>
    </source>
</reference>
<feature type="region of interest" description="Disordered" evidence="1">
    <location>
        <begin position="540"/>
        <end position="561"/>
    </location>
</feature>
<proteinExistence type="predicted"/>
<evidence type="ECO:0000313" key="3">
    <source>
        <dbReference type="EMBL" id="THU68304.1"/>
    </source>
</evidence>
<protein>
    <recommendedName>
        <fullName evidence="2">Calmodulin-binding domain-containing protein</fullName>
    </recommendedName>
</protein>
<feature type="domain" description="Calmodulin-binding" evidence="2">
    <location>
        <begin position="665"/>
        <end position="780"/>
    </location>
</feature>
<dbReference type="GO" id="GO:0005516">
    <property type="term" value="F:calmodulin binding"/>
    <property type="evidence" value="ECO:0007669"/>
    <property type="project" value="InterPro"/>
</dbReference>
<dbReference type="PANTHER" id="PTHR33349:SF41">
    <property type="entry name" value="EMB|CAB62594.1"/>
    <property type="match status" value="1"/>
</dbReference>
<sequence length="790" mass="87230">MLPVAQLQRVPRCHRQGVRPNDIVIYSWPLAFGVAPLAVSCRIARLVARQYGGYVASCDLLQNTVEDRGSLMQLEPSDSRIVVYTLSLYSTAAVSFRFVSAAYIPSLYRRSQKAKLSAASWSIGRTIERSQGTSQIIFLPQMSEERAMISVNSEDDKRKGVATTNSTGKPHTIALPSSSKSDENLLPHYMRPSTGSCHDFCKYGIKHVYDKEKRVATTNSTGKPHTIAFPPSSKSDEKLLPHYMRPSTGSCHDFCKYGIKHVYDGKHSQSNFMTQPQRRQTLRLKKSSVNAKDELTTKIELIEQTDLPSEKIIRVPDSPTNPAGGSAHEFSVLDHNARSQDQINDPSLDHPVADKDEKVFDDSVPAAAEVQESTDRSSGLFLEPVTTRLERQRTQNDVANEEHAAVAQVGGSCEEQPVRIKFMFSSAIQKGVPSSEHKSRDPSEGLSVKQASIEWIIATPSTDSIASAEHQTANGADKSYDELIEIKMKRLPGSSDGPSSLTPKNYTSKASAECRPVIRAEISSEEVSIVNLKTPAIQKSTASATHKPTDPARLKSLSSGDKTKIEVNKLKNQKGNFGLNERNMIATEFNPDKLHLKTLKQKLRKHKPCPDRKGESEECGPKRSGENEPNLHREVTQRPYRGVPESRVKSIVGSTSVNSEDGVVTPHKLNFGRGKTINLHSENNSPKRLGFRQVKMMGGNQNAEGKQMKSSIKRVESDGAESDTSPGEATNIVLRHQDVQDKRDTQNLLNQVIKETASKLLEARKSKVKALADAFETVINLQESQEAAPH</sequence>
<evidence type="ECO:0000313" key="4">
    <source>
        <dbReference type="Proteomes" id="UP000317650"/>
    </source>
</evidence>
<dbReference type="Proteomes" id="UP000317650">
    <property type="component" value="Chromosome 8"/>
</dbReference>
<dbReference type="SMART" id="SM01054">
    <property type="entry name" value="CaM_binding"/>
    <property type="match status" value="1"/>
</dbReference>